<dbReference type="PRINTS" id="PR00980">
    <property type="entry name" value="TRNASYNTHALA"/>
</dbReference>
<keyword evidence="15" id="KW-1185">Reference proteome</keyword>
<dbReference type="EMBL" id="BAAADE010000002">
    <property type="protein sequence ID" value="GAA0601884.1"/>
    <property type="molecule type" value="Genomic_DNA"/>
</dbReference>
<dbReference type="Pfam" id="PF07973">
    <property type="entry name" value="tRNA_SAD"/>
    <property type="match status" value="1"/>
</dbReference>
<dbReference type="Gene3D" id="2.40.30.130">
    <property type="match status" value="1"/>
</dbReference>
<keyword evidence="11" id="KW-0963">Cytoplasm</keyword>
<reference evidence="14 15" key="1">
    <citation type="journal article" date="2019" name="Int. J. Syst. Evol. Microbiol.">
        <title>The Global Catalogue of Microorganisms (GCM) 10K type strain sequencing project: providing services to taxonomists for standard genome sequencing and annotation.</title>
        <authorList>
            <consortium name="The Broad Institute Genomics Platform"/>
            <consortium name="The Broad Institute Genome Sequencing Center for Infectious Disease"/>
            <person name="Wu L."/>
            <person name="Ma J."/>
        </authorList>
    </citation>
    <scope>NUCLEOTIDE SEQUENCE [LARGE SCALE GENOMIC DNA]</scope>
    <source>
        <strain evidence="14 15">JCM 15115</strain>
    </source>
</reference>
<dbReference type="NCBIfam" id="TIGR00344">
    <property type="entry name" value="alaS"/>
    <property type="match status" value="1"/>
</dbReference>
<dbReference type="RefSeq" id="WP_343804306.1">
    <property type="nucleotide sequence ID" value="NZ_BAAADE010000002.1"/>
</dbReference>
<keyword evidence="5 11" id="KW-0547">Nucleotide-binding</keyword>
<organism evidence="14 15">
    <name type="scientific">Paenochrobactrum glaciei</name>
    <dbReference type="NCBI Taxonomy" id="486407"/>
    <lineage>
        <taxon>Bacteria</taxon>
        <taxon>Pseudomonadati</taxon>
        <taxon>Pseudomonadota</taxon>
        <taxon>Alphaproteobacteria</taxon>
        <taxon>Hyphomicrobiales</taxon>
        <taxon>Brucellaceae</taxon>
        <taxon>Paenochrobactrum</taxon>
    </lineage>
</organism>
<keyword evidence="12" id="KW-0175">Coiled coil</keyword>
<protein>
    <recommendedName>
        <fullName evidence="11">Alanine--tRNA ligase</fullName>
        <ecNumber evidence="11">6.1.1.7</ecNumber>
    </recommendedName>
    <alternativeName>
        <fullName evidence="11">Alanyl-tRNA synthetase</fullName>
        <shortName evidence="11">AlaRS</shortName>
    </alternativeName>
</protein>
<evidence type="ECO:0000256" key="6">
    <source>
        <dbReference type="ARBA" id="ARBA00022833"/>
    </source>
</evidence>
<evidence type="ECO:0000256" key="9">
    <source>
        <dbReference type="ARBA" id="ARBA00022917"/>
    </source>
</evidence>
<feature type="binding site" evidence="11">
    <location>
        <position position="680"/>
    </location>
    <ligand>
        <name>Zn(2+)</name>
        <dbReference type="ChEBI" id="CHEBI:29105"/>
    </ligand>
</feature>
<dbReference type="Gene3D" id="6.10.250.550">
    <property type="match status" value="1"/>
</dbReference>
<name>A0ABN1G0T7_9HYPH</name>
<evidence type="ECO:0000256" key="4">
    <source>
        <dbReference type="ARBA" id="ARBA00022723"/>
    </source>
</evidence>
<dbReference type="InterPro" id="IPR003156">
    <property type="entry name" value="DHHA1_dom"/>
</dbReference>
<keyword evidence="2 11" id="KW-0820">tRNA-binding</keyword>
<comment type="subcellular location">
    <subcellularLocation>
        <location evidence="11">Cytoplasm</location>
    </subcellularLocation>
</comment>
<dbReference type="InterPro" id="IPR018165">
    <property type="entry name" value="Ala-tRNA-synth_IIc_core"/>
</dbReference>
<dbReference type="PROSITE" id="PS50860">
    <property type="entry name" value="AA_TRNA_LIGASE_II_ALA"/>
    <property type="match status" value="1"/>
</dbReference>
<dbReference type="Gene3D" id="3.30.980.10">
    <property type="entry name" value="Threonyl-trna Synthetase, Chain A, domain 2"/>
    <property type="match status" value="1"/>
</dbReference>
<keyword evidence="6 11" id="KW-0862">Zinc</keyword>
<dbReference type="InterPro" id="IPR023033">
    <property type="entry name" value="Ala_tRNA_ligase_euk/bac"/>
</dbReference>
<evidence type="ECO:0000256" key="1">
    <source>
        <dbReference type="ARBA" id="ARBA00008226"/>
    </source>
</evidence>
<dbReference type="SUPFAM" id="SSF55681">
    <property type="entry name" value="Class II aaRS and biotin synthetases"/>
    <property type="match status" value="1"/>
</dbReference>
<dbReference type="HAMAP" id="MF_00036_B">
    <property type="entry name" value="Ala_tRNA_synth_B"/>
    <property type="match status" value="1"/>
</dbReference>
<sequence>MSGVNEIRSTFLDYFRKNGHEVVPSSPLVPRNDPTLMFTNAGMVQFKNVFTGLETRPYNRATTSQKCVRAGGKHNDLDNVGYTARHHTFFEMLGNFSFGDYFKEEAITHAWNLITKEFGLNKDKLLVTVYHTDDDAANFWKKIAGLSDDRIIRIATNDNFWAMGDTGPCGPCSEIFYDHGDHIWGGPPGSADEDGDRFIEIWNLVFMQFEQVTKEERIDLPRPSIDTGMGLERIAAILQGVHDNYDIDIFKALIRASEEATGVKAEGGQRASHRVIADHLRSASFLIADGVLPSNEGRGYVLRRIMRRAMRHAQLLGARDPLMYRLLPTLVREMGQAYPELVRAEALISETLKLEETRFRKTLERGLGLLSDATENMSEGQSLDGETAFKLYDTYGFPLDLTQDALRQRGINVDTDGFSAAMERQKAEARANWSGSGDAATEKVWFQVRDKVGTTEFLGYDTEKAEGVVTALVRDGGVIESATAGESVSIIVNQTPFYAESGGQQGDAGFIYGDGFVIEVTDTVKRADGVFVHQATIREGKIQTGDAVELVVDHERRSRMRSNHSATHLLHEALRETLGTHVAQKGSLVAPERLRFDFSHPKPISEDELRKIENIANEIILQNAPVNTRLMAVDDAIEAGAMALFGEKYGDEVRVVSMGTATKGDKAGKTYSLELCGGTHVRQTGDIGLVRVVSEGAVAAGVRRMEALTGEAARLYLEEQDDRVKAIASALKTTPSEALERVNSLMDERRKLEKELTEARKKLALVGDSADGAAAHEVVNGVNFMGKVVSGVAPRDLKPLADDGKKQLGSGVVLFIGIDESNKASAVVGVTEDLVSRFSAVDLVRVASAALGGAGGGGRPDMAQAGGPDGSQAANAIAAVKGALA</sequence>
<dbReference type="SUPFAM" id="SSF101353">
    <property type="entry name" value="Putative anticodon-binding domain of alanyl-tRNA synthetase (AlaRS)"/>
    <property type="match status" value="1"/>
</dbReference>
<dbReference type="SMART" id="SM00863">
    <property type="entry name" value="tRNA_SAD"/>
    <property type="match status" value="1"/>
</dbReference>
<evidence type="ECO:0000256" key="8">
    <source>
        <dbReference type="ARBA" id="ARBA00022884"/>
    </source>
</evidence>
<keyword evidence="8 11" id="KW-0694">RNA-binding</keyword>
<evidence type="ECO:0000256" key="3">
    <source>
        <dbReference type="ARBA" id="ARBA00022598"/>
    </source>
</evidence>
<feature type="binding site" evidence="11">
    <location>
        <position position="564"/>
    </location>
    <ligand>
        <name>Zn(2+)</name>
        <dbReference type="ChEBI" id="CHEBI:29105"/>
    </ligand>
</feature>
<feature type="binding site" evidence="11">
    <location>
        <position position="676"/>
    </location>
    <ligand>
        <name>Zn(2+)</name>
        <dbReference type="ChEBI" id="CHEBI:29105"/>
    </ligand>
</feature>
<keyword evidence="10 11" id="KW-0030">Aminoacyl-tRNA synthetase</keyword>
<keyword evidence="3 11" id="KW-0436">Ligase</keyword>
<evidence type="ECO:0000259" key="13">
    <source>
        <dbReference type="PROSITE" id="PS50860"/>
    </source>
</evidence>
<dbReference type="GO" id="GO:0016874">
    <property type="term" value="F:ligase activity"/>
    <property type="evidence" value="ECO:0007669"/>
    <property type="project" value="UniProtKB-KW"/>
</dbReference>
<evidence type="ECO:0000256" key="2">
    <source>
        <dbReference type="ARBA" id="ARBA00022555"/>
    </source>
</evidence>
<evidence type="ECO:0000256" key="11">
    <source>
        <dbReference type="HAMAP-Rule" id="MF_00036"/>
    </source>
</evidence>
<dbReference type="InterPro" id="IPR009000">
    <property type="entry name" value="Transl_B-barrel_sf"/>
</dbReference>
<evidence type="ECO:0000313" key="15">
    <source>
        <dbReference type="Proteomes" id="UP001424441"/>
    </source>
</evidence>
<dbReference type="SUPFAM" id="SSF50447">
    <property type="entry name" value="Translation proteins"/>
    <property type="match status" value="1"/>
</dbReference>
<dbReference type="InterPro" id="IPR018163">
    <property type="entry name" value="Thr/Ala-tRNA-synth_IIc_edit"/>
</dbReference>
<feature type="coiled-coil region" evidence="12">
    <location>
        <begin position="742"/>
        <end position="769"/>
    </location>
</feature>
<dbReference type="Pfam" id="PF01411">
    <property type="entry name" value="tRNA-synt_2c"/>
    <property type="match status" value="1"/>
</dbReference>
<comment type="cofactor">
    <cofactor evidence="11">
        <name>Zn(2+)</name>
        <dbReference type="ChEBI" id="CHEBI:29105"/>
    </cofactor>
    <text evidence="11">Binds 1 zinc ion per subunit.</text>
</comment>
<dbReference type="EC" id="6.1.1.7" evidence="11"/>
<comment type="caution">
    <text evidence="14">The sequence shown here is derived from an EMBL/GenBank/DDBJ whole genome shotgun (WGS) entry which is preliminary data.</text>
</comment>
<evidence type="ECO:0000256" key="12">
    <source>
        <dbReference type="SAM" id="Coils"/>
    </source>
</evidence>
<comment type="catalytic activity">
    <reaction evidence="11">
        <text>tRNA(Ala) + L-alanine + ATP = L-alanyl-tRNA(Ala) + AMP + diphosphate</text>
        <dbReference type="Rhea" id="RHEA:12540"/>
        <dbReference type="Rhea" id="RHEA-COMP:9657"/>
        <dbReference type="Rhea" id="RHEA-COMP:9923"/>
        <dbReference type="ChEBI" id="CHEBI:30616"/>
        <dbReference type="ChEBI" id="CHEBI:33019"/>
        <dbReference type="ChEBI" id="CHEBI:57972"/>
        <dbReference type="ChEBI" id="CHEBI:78442"/>
        <dbReference type="ChEBI" id="CHEBI:78497"/>
        <dbReference type="ChEBI" id="CHEBI:456215"/>
        <dbReference type="EC" id="6.1.1.7"/>
    </reaction>
</comment>
<evidence type="ECO:0000256" key="10">
    <source>
        <dbReference type="ARBA" id="ARBA00023146"/>
    </source>
</evidence>
<dbReference type="Gene3D" id="3.10.310.40">
    <property type="match status" value="1"/>
</dbReference>
<evidence type="ECO:0000256" key="5">
    <source>
        <dbReference type="ARBA" id="ARBA00022741"/>
    </source>
</evidence>
<feature type="binding site" evidence="11">
    <location>
        <position position="568"/>
    </location>
    <ligand>
        <name>Zn(2+)</name>
        <dbReference type="ChEBI" id="CHEBI:29105"/>
    </ligand>
</feature>
<dbReference type="Pfam" id="PF02272">
    <property type="entry name" value="DHHA1"/>
    <property type="match status" value="1"/>
</dbReference>
<comment type="similarity">
    <text evidence="1 11">Belongs to the class-II aminoacyl-tRNA synthetase family.</text>
</comment>
<dbReference type="SUPFAM" id="SSF55186">
    <property type="entry name" value="ThrRS/AlaRS common domain"/>
    <property type="match status" value="1"/>
</dbReference>
<comment type="function">
    <text evidence="11">Catalyzes the attachment of alanine to tRNA(Ala) in a two-step reaction: alanine is first activated by ATP to form Ala-AMP and then transferred to the acceptor end of tRNA(Ala). Also edits incorrectly charged Ser-tRNA(Ala) and Gly-tRNA(Ala) via its editing domain.</text>
</comment>
<evidence type="ECO:0000313" key="14">
    <source>
        <dbReference type="EMBL" id="GAA0601884.1"/>
    </source>
</evidence>
<accession>A0ABN1G0T7</accession>
<keyword evidence="9 11" id="KW-0648">Protein biosynthesis</keyword>
<evidence type="ECO:0000256" key="7">
    <source>
        <dbReference type="ARBA" id="ARBA00022840"/>
    </source>
</evidence>
<dbReference type="InterPro" id="IPR018164">
    <property type="entry name" value="Ala-tRNA-synth_IIc_N"/>
</dbReference>
<dbReference type="InterPro" id="IPR018162">
    <property type="entry name" value="Ala-tRNA-ligase_IIc_anticod-bd"/>
</dbReference>
<feature type="domain" description="Alanyl-transfer RNA synthetases family profile" evidence="13">
    <location>
        <begin position="2"/>
        <end position="719"/>
    </location>
</feature>
<comment type="domain">
    <text evidence="11">Consists of three domains; the N-terminal catalytic domain, the editing domain and the C-terminal C-Ala domain. The editing domain removes incorrectly charged amino acids, while the C-Ala domain, along with tRNA(Ala), serves as a bridge to cooperatively bring together the editing and aminoacylation centers thus stimulating deacylation of misacylated tRNAs.</text>
</comment>
<dbReference type="InterPro" id="IPR045864">
    <property type="entry name" value="aa-tRNA-synth_II/BPL/LPL"/>
</dbReference>
<dbReference type="Proteomes" id="UP001424441">
    <property type="component" value="Unassembled WGS sequence"/>
</dbReference>
<dbReference type="PANTHER" id="PTHR11777:SF9">
    <property type="entry name" value="ALANINE--TRNA LIGASE, CYTOPLASMIC"/>
    <property type="match status" value="1"/>
</dbReference>
<dbReference type="PANTHER" id="PTHR11777">
    <property type="entry name" value="ALANYL-TRNA SYNTHETASE"/>
    <property type="match status" value="1"/>
</dbReference>
<dbReference type="InterPro" id="IPR002318">
    <property type="entry name" value="Ala-tRNA-lgiase_IIc"/>
</dbReference>
<dbReference type="Gene3D" id="3.30.930.10">
    <property type="entry name" value="Bira Bifunctional Protein, Domain 2"/>
    <property type="match status" value="1"/>
</dbReference>
<dbReference type="InterPro" id="IPR050058">
    <property type="entry name" value="Ala-tRNA_ligase"/>
</dbReference>
<dbReference type="CDD" id="cd00673">
    <property type="entry name" value="AlaRS_core"/>
    <property type="match status" value="1"/>
</dbReference>
<keyword evidence="4 11" id="KW-0479">Metal-binding</keyword>
<keyword evidence="7 11" id="KW-0067">ATP-binding</keyword>
<dbReference type="InterPro" id="IPR012947">
    <property type="entry name" value="tRNA_SAD"/>
</dbReference>
<gene>
    <name evidence="11 14" type="primary">alaS</name>
    <name evidence="14" type="ORF">GCM10008943_16530</name>
</gene>
<dbReference type="Gene3D" id="3.30.54.20">
    <property type="match status" value="1"/>
</dbReference>
<proteinExistence type="inferred from homology"/>